<name>A0A1I7KBK4_9BURK</name>
<dbReference type="OrthoDB" id="9152892at2"/>
<dbReference type="EMBL" id="FPBO01000016">
    <property type="protein sequence ID" value="SFU94750.1"/>
    <property type="molecule type" value="Genomic_DNA"/>
</dbReference>
<protein>
    <submittedName>
        <fullName evidence="1">Transmembrane transcriptional regulator (Anti-sigma factor RsiW)</fullName>
    </submittedName>
</protein>
<evidence type="ECO:0000313" key="1">
    <source>
        <dbReference type="EMBL" id="SFU94750.1"/>
    </source>
</evidence>
<dbReference type="STRING" id="1035707.SAMN05216552_101613"/>
<keyword evidence="1" id="KW-0472">Membrane</keyword>
<reference evidence="2" key="1">
    <citation type="submission" date="2016-10" db="EMBL/GenBank/DDBJ databases">
        <authorList>
            <person name="Varghese N."/>
            <person name="Submissions S."/>
        </authorList>
    </citation>
    <scope>NUCLEOTIDE SEQUENCE [LARGE SCALE GENOMIC DNA]</scope>
    <source>
        <strain evidence="2">CGMCC 1.11014</strain>
    </source>
</reference>
<dbReference type="Proteomes" id="UP000199391">
    <property type="component" value="Unassembled WGS sequence"/>
</dbReference>
<dbReference type="AlphaFoldDB" id="A0A1I7KBK4"/>
<gene>
    <name evidence="1" type="ORF">SAMN05216552_101613</name>
</gene>
<organism evidence="1 2">
    <name type="scientific">Pseudoduganella namucuonensis</name>
    <dbReference type="NCBI Taxonomy" id="1035707"/>
    <lineage>
        <taxon>Bacteria</taxon>
        <taxon>Pseudomonadati</taxon>
        <taxon>Pseudomonadota</taxon>
        <taxon>Betaproteobacteria</taxon>
        <taxon>Burkholderiales</taxon>
        <taxon>Oxalobacteraceae</taxon>
        <taxon>Telluria group</taxon>
        <taxon>Pseudoduganella</taxon>
    </lineage>
</organism>
<accession>A0A1I7KBK4</accession>
<dbReference type="RefSeq" id="WP_093556794.1">
    <property type="nucleotide sequence ID" value="NZ_FPBO01000016.1"/>
</dbReference>
<proteinExistence type="predicted"/>
<evidence type="ECO:0000313" key="2">
    <source>
        <dbReference type="Proteomes" id="UP000199391"/>
    </source>
</evidence>
<sequence>MNPVTEAELQAWVDGRLAPARCADVDNYLEHHPQEAERLHAYRRQNVALRALYGPVLDETIPRGMLRPRGWDRWGWPARRYAAGLALMFGGAALGWVAHDNLAQDAAVVAQTRASGGPGLAYRAALAHSVYSPEVRHPVEVGADQEAHLVAWLSKRLGTQLRPPRLTPLGYELVGGRLLPGDSGPVAQFMYADATGQRLTLYVSSGQHGGKDTGFRYAQEGQVRVFYWIDGSYGYALSGVLDKTELTRVANAVHEQL</sequence>
<keyword evidence="2" id="KW-1185">Reference proteome</keyword>
<keyword evidence="1" id="KW-0812">Transmembrane</keyword>